<dbReference type="InterPro" id="IPR002142">
    <property type="entry name" value="Peptidase_S49"/>
</dbReference>
<keyword evidence="3" id="KW-0378">Hydrolase</keyword>
<evidence type="ECO:0000256" key="1">
    <source>
        <dbReference type="ARBA" id="ARBA00008683"/>
    </source>
</evidence>
<dbReference type="EMBL" id="CP048877">
    <property type="protein sequence ID" value="QIJ72742.1"/>
    <property type="molecule type" value="Genomic_DNA"/>
</dbReference>
<dbReference type="RefSeq" id="WP_166032957.1">
    <property type="nucleotide sequence ID" value="NZ_CP048877.1"/>
</dbReference>
<evidence type="ECO:0000256" key="3">
    <source>
        <dbReference type="ARBA" id="ARBA00022801"/>
    </source>
</evidence>
<dbReference type="Gene3D" id="3.90.226.10">
    <property type="entry name" value="2-enoyl-CoA Hydratase, Chain A, domain 1"/>
    <property type="match status" value="1"/>
</dbReference>
<accession>A0A6G7PYK6</accession>
<evidence type="ECO:0000256" key="2">
    <source>
        <dbReference type="ARBA" id="ARBA00022670"/>
    </source>
</evidence>
<dbReference type="Gene3D" id="6.20.330.10">
    <property type="match status" value="1"/>
</dbReference>
<dbReference type="NCBIfam" id="TIGR00706">
    <property type="entry name" value="SppA_dom"/>
    <property type="match status" value="1"/>
</dbReference>
<proteinExistence type="inferred from homology"/>
<evidence type="ECO:0000313" key="5">
    <source>
        <dbReference type="EMBL" id="QIJ72742.1"/>
    </source>
</evidence>
<dbReference type="GO" id="GO:0006508">
    <property type="term" value="P:proteolysis"/>
    <property type="evidence" value="ECO:0007669"/>
    <property type="project" value="UniProtKB-KW"/>
</dbReference>
<reference evidence="5 6" key="1">
    <citation type="submission" date="2020-02" db="EMBL/GenBank/DDBJ databases">
        <title>Genome analysis of Thermosulfuriphilus ammonigenes ST65T, an anaerobic thermophilic chemolithoautotrophic bacterium isolated from a deep-sea hydrothermal vent.</title>
        <authorList>
            <person name="Slobodkina G."/>
            <person name="Allioux M."/>
            <person name="Merkel A."/>
            <person name="Alain K."/>
            <person name="Jebbar M."/>
            <person name="Slobodkin A."/>
        </authorList>
    </citation>
    <scope>NUCLEOTIDE SEQUENCE [LARGE SCALE GENOMIC DNA]</scope>
    <source>
        <strain evidence="5 6">ST65</strain>
    </source>
</reference>
<dbReference type="InterPro" id="IPR047272">
    <property type="entry name" value="S49_SppA_C"/>
</dbReference>
<evidence type="ECO:0000313" key="6">
    <source>
        <dbReference type="Proteomes" id="UP000502179"/>
    </source>
</evidence>
<dbReference type="GO" id="GO:0004176">
    <property type="term" value="F:ATP-dependent peptidase activity"/>
    <property type="evidence" value="ECO:0007669"/>
    <property type="project" value="InterPro"/>
</dbReference>
<dbReference type="CDD" id="cd07023">
    <property type="entry name" value="S49_Sppa_N_C"/>
    <property type="match status" value="1"/>
</dbReference>
<keyword evidence="4" id="KW-0720">Serine protease</keyword>
<dbReference type="Pfam" id="PF01343">
    <property type="entry name" value="Peptidase_S49"/>
    <property type="match status" value="1"/>
</dbReference>
<dbReference type="InterPro" id="IPR004635">
    <property type="entry name" value="Pept_S49_SppA"/>
</dbReference>
<dbReference type="GO" id="GO:0004252">
    <property type="term" value="F:serine-type endopeptidase activity"/>
    <property type="evidence" value="ECO:0007669"/>
    <property type="project" value="InterPro"/>
</dbReference>
<organism evidence="5 6">
    <name type="scientific">Thermosulfuriphilus ammonigenes</name>
    <dbReference type="NCBI Taxonomy" id="1936021"/>
    <lineage>
        <taxon>Bacteria</taxon>
        <taxon>Pseudomonadati</taxon>
        <taxon>Thermodesulfobacteriota</taxon>
        <taxon>Thermodesulfobacteria</taxon>
        <taxon>Thermodesulfobacteriales</taxon>
        <taxon>Thermodesulfobacteriaceae</taxon>
        <taxon>Thermosulfuriphilus</taxon>
    </lineage>
</organism>
<dbReference type="PRINTS" id="PR00127">
    <property type="entry name" value="CLPPROTEASEP"/>
</dbReference>
<keyword evidence="6" id="KW-1185">Reference proteome</keyword>
<protein>
    <submittedName>
        <fullName evidence="5">Signal peptide peptidase SppA</fullName>
    </submittedName>
</protein>
<comment type="similarity">
    <text evidence="1">Belongs to the peptidase S49 family.</text>
</comment>
<dbReference type="PANTHER" id="PTHR42987">
    <property type="entry name" value="PEPTIDASE S49"/>
    <property type="match status" value="1"/>
</dbReference>
<gene>
    <name evidence="5" type="primary">sppA</name>
    <name evidence="5" type="ORF">G4V39_10835</name>
</gene>
<dbReference type="KEGG" id="tav:G4V39_10835"/>
<dbReference type="PANTHER" id="PTHR42987:SF7">
    <property type="entry name" value="SIGNAL PEPTIDE PEPTIDASE SPPA-RELATED"/>
    <property type="match status" value="1"/>
</dbReference>
<evidence type="ECO:0000256" key="4">
    <source>
        <dbReference type="ARBA" id="ARBA00022825"/>
    </source>
</evidence>
<sequence length="295" mass="31492">MRSSPIVIGLAFLGALFLFLIVLIFILGFLFSRGAPVLPTADRVGIIEIKGLISNSDRILKDIRAFRDREDIKAVVVRIESPGGSVGASQEIYQALRELSEIKPTVASMGSVAASGGYYIALGAEKIYANPGTITGSIGVIMKLPNLAGLMKKLGIGATTLKSGRFKDLTPVTRELTPEEKTLIQGLLSEVHRQFMAAVAEARKLPLEEVRQLADGRIFTGREAKERGLIDELGNLDSAVEAAAQMAGITGAVELVYPPKERFSLLKSLFSEGAGAVSQAVTFSGIGYLAPQFVN</sequence>
<dbReference type="InterPro" id="IPR029045">
    <property type="entry name" value="ClpP/crotonase-like_dom_sf"/>
</dbReference>
<dbReference type="AlphaFoldDB" id="A0A6G7PYK6"/>
<name>A0A6G7PYK6_9BACT</name>
<keyword evidence="2" id="KW-0645">Protease</keyword>
<dbReference type="SUPFAM" id="SSF52096">
    <property type="entry name" value="ClpP/crotonase"/>
    <property type="match status" value="1"/>
</dbReference>
<dbReference type="Proteomes" id="UP000502179">
    <property type="component" value="Chromosome"/>
</dbReference>
<dbReference type="InterPro" id="IPR001907">
    <property type="entry name" value="ClpP"/>
</dbReference>